<dbReference type="AlphaFoldDB" id="A0A2T0SHX8"/>
<dbReference type="InterPro" id="IPR028098">
    <property type="entry name" value="Glyco_trans_4-like_N"/>
</dbReference>
<dbReference type="Proteomes" id="UP000239209">
    <property type="component" value="Unassembled WGS sequence"/>
</dbReference>
<feature type="compositionally biased region" description="Pro residues" evidence="3">
    <location>
        <begin position="381"/>
        <end position="393"/>
    </location>
</feature>
<keyword evidence="1" id="KW-0328">Glycosyltransferase</keyword>
<dbReference type="OrthoDB" id="506201at2"/>
<dbReference type="GO" id="GO:1901137">
    <property type="term" value="P:carbohydrate derivative biosynthetic process"/>
    <property type="evidence" value="ECO:0007669"/>
    <property type="project" value="UniProtKB-ARBA"/>
</dbReference>
<keyword evidence="7" id="KW-1185">Reference proteome</keyword>
<protein>
    <submittedName>
        <fullName evidence="6">Glycosyltransferase involved in cell wall biosynthesis</fullName>
    </submittedName>
</protein>
<evidence type="ECO:0000259" key="5">
    <source>
        <dbReference type="Pfam" id="PF13439"/>
    </source>
</evidence>
<feature type="region of interest" description="Disordered" evidence="3">
    <location>
        <begin position="369"/>
        <end position="393"/>
    </location>
</feature>
<organism evidence="6 7">
    <name type="scientific">Pseudosporangium ferrugineum</name>
    <dbReference type="NCBI Taxonomy" id="439699"/>
    <lineage>
        <taxon>Bacteria</taxon>
        <taxon>Bacillati</taxon>
        <taxon>Actinomycetota</taxon>
        <taxon>Actinomycetes</taxon>
        <taxon>Micromonosporales</taxon>
        <taxon>Micromonosporaceae</taxon>
        <taxon>Pseudosporangium</taxon>
    </lineage>
</organism>
<dbReference type="Gene3D" id="3.40.50.2000">
    <property type="entry name" value="Glycogen Phosphorylase B"/>
    <property type="match status" value="2"/>
</dbReference>
<dbReference type="PANTHER" id="PTHR45947">
    <property type="entry name" value="SULFOQUINOVOSYL TRANSFERASE SQD2"/>
    <property type="match status" value="1"/>
</dbReference>
<evidence type="ECO:0000313" key="6">
    <source>
        <dbReference type="EMBL" id="PRY33009.1"/>
    </source>
</evidence>
<dbReference type="InterPro" id="IPR001296">
    <property type="entry name" value="Glyco_trans_1"/>
</dbReference>
<dbReference type="RefSeq" id="WP_106124373.1">
    <property type="nucleotide sequence ID" value="NZ_PVZG01000001.1"/>
</dbReference>
<proteinExistence type="predicted"/>
<reference evidence="6 7" key="1">
    <citation type="submission" date="2018-03" db="EMBL/GenBank/DDBJ databases">
        <title>Genomic Encyclopedia of Archaeal and Bacterial Type Strains, Phase II (KMG-II): from individual species to whole genera.</title>
        <authorList>
            <person name="Goeker M."/>
        </authorList>
    </citation>
    <scope>NUCLEOTIDE SEQUENCE [LARGE SCALE GENOMIC DNA]</scope>
    <source>
        <strain evidence="6 7">DSM 45348</strain>
    </source>
</reference>
<name>A0A2T0SHX8_9ACTN</name>
<evidence type="ECO:0000259" key="4">
    <source>
        <dbReference type="Pfam" id="PF00534"/>
    </source>
</evidence>
<feature type="domain" description="Glycosyltransferase subfamily 4-like N-terminal" evidence="5">
    <location>
        <begin position="40"/>
        <end position="172"/>
    </location>
</feature>
<dbReference type="GO" id="GO:0016757">
    <property type="term" value="F:glycosyltransferase activity"/>
    <property type="evidence" value="ECO:0007669"/>
    <property type="project" value="UniProtKB-KW"/>
</dbReference>
<evidence type="ECO:0000313" key="7">
    <source>
        <dbReference type="Proteomes" id="UP000239209"/>
    </source>
</evidence>
<dbReference type="Pfam" id="PF00534">
    <property type="entry name" value="Glycos_transf_1"/>
    <property type="match status" value="1"/>
</dbReference>
<dbReference type="InterPro" id="IPR050194">
    <property type="entry name" value="Glycosyltransferase_grp1"/>
</dbReference>
<evidence type="ECO:0000256" key="2">
    <source>
        <dbReference type="ARBA" id="ARBA00022679"/>
    </source>
</evidence>
<sequence length="393" mass="41747">MSRVVVWRSGLLAPSETFVRSQGDALTRWQVRYLGAVKVPSALARDDDVIVFPPGADERFLRLRVTGRSPRLRRMLAALGPDLVHAHFGGDGWLVSAAAEELGVPLIVTVHGHDVTRQPYAKGPKGVRHRRNLRTVFRRAAVILAVSEHIRRRAIEQGADPAKVRVHHTGVPIPPPPRAEKEWDVVFAGRFVPKKGLDDLLAALATLRDLEPRVLFVGDGPLAAAIRTRAAGLGVPVTFAGALDHASASAAMAAAKVFASPSRTAPDGDAEGLPTTVLEAAALGVPVVSTRHSGIPEAVVHGTTGLLGAEGDREALAAHLRVLLTGDELRERLGRQAREHTAGHFDLRRRTAALERLYDDVAGAAVTGGAAAGAGPRVPRPRTPAPPAPGPYR</sequence>
<evidence type="ECO:0000256" key="1">
    <source>
        <dbReference type="ARBA" id="ARBA00022676"/>
    </source>
</evidence>
<evidence type="ECO:0000256" key="3">
    <source>
        <dbReference type="SAM" id="MobiDB-lite"/>
    </source>
</evidence>
<dbReference type="EMBL" id="PVZG01000001">
    <property type="protein sequence ID" value="PRY33009.1"/>
    <property type="molecule type" value="Genomic_DNA"/>
</dbReference>
<dbReference type="PANTHER" id="PTHR45947:SF14">
    <property type="entry name" value="SLL1723 PROTEIN"/>
    <property type="match status" value="1"/>
</dbReference>
<dbReference type="Pfam" id="PF13439">
    <property type="entry name" value="Glyco_transf_4"/>
    <property type="match status" value="1"/>
</dbReference>
<keyword evidence="2 6" id="KW-0808">Transferase</keyword>
<accession>A0A2T0SHX8</accession>
<comment type="caution">
    <text evidence="6">The sequence shown here is derived from an EMBL/GenBank/DDBJ whole genome shotgun (WGS) entry which is preliminary data.</text>
</comment>
<dbReference type="SUPFAM" id="SSF53756">
    <property type="entry name" value="UDP-Glycosyltransferase/glycogen phosphorylase"/>
    <property type="match status" value="1"/>
</dbReference>
<gene>
    <name evidence="6" type="ORF">CLV70_101170</name>
</gene>
<feature type="domain" description="Glycosyl transferase family 1" evidence="4">
    <location>
        <begin position="177"/>
        <end position="339"/>
    </location>
</feature>